<dbReference type="PROSITE" id="PS51294">
    <property type="entry name" value="HTH_MYB"/>
    <property type="match status" value="2"/>
</dbReference>
<dbReference type="InterPro" id="IPR017930">
    <property type="entry name" value="Myb_dom"/>
</dbReference>
<dbReference type="Proteomes" id="UP000515121">
    <property type="component" value="Unplaced"/>
</dbReference>
<evidence type="ECO:0000259" key="8">
    <source>
        <dbReference type="PROSITE" id="PS51294"/>
    </source>
</evidence>
<evidence type="ECO:0000259" key="7">
    <source>
        <dbReference type="PROSITE" id="PS50090"/>
    </source>
</evidence>
<dbReference type="GO" id="GO:0048731">
    <property type="term" value="P:system development"/>
    <property type="evidence" value="ECO:0007669"/>
    <property type="project" value="UniProtKB-ARBA"/>
</dbReference>
<feature type="domain" description="HTH myb-type" evidence="8">
    <location>
        <begin position="12"/>
        <end position="64"/>
    </location>
</feature>
<evidence type="ECO:0000256" key="3">
    <source>
        <dbReference type="ARBA" id="ARBA00023015"/>
    </source>
</evidence>
<dbReference type="PANTHER" id="PTHR47999">
    <property type="entry name" value="TRANSCRIPTION FACTOR MYB8-RELATED-RELATED"/>
    <property type="match status" value="1"/>
</dbReference>
<dbReference type="SMART" id="SM00717">
    <property type="entry name" value="SANT"/>
    <property type="match status" value="2"/>
</dbReference>
<keyword evidence="3" id="KW-0805">Transcription regulation</keyword>
<feature type="domain" description="Myb-like" evidence="7">
    <location>
        <begin position="65"/>
        <end position="115"/>
    </location>
</feature>
<dbReference type="FunFam" id="1.10.10.60:FF:000353">
    <property type="entry name" value="Transcription factor WER"/>
    <property type="match status" value="1"/>
</dbReference>
<name>A0A6P5YBV5_DURZI</name>
<dbReference type="GeneID" id="111290656"/>
<dbReference type="GO" id="GO:0003677">
    <property type="term" value="F:DNA binding"/>
    <property type="evidence" value="ECO:0007669"/>
    <property type="project" value="UniProtKB-KW"/>
</dbReference>
<dbReference type="GO" id="GO:0005634">
    <property type="term" value="C:nucleus"/>
    <property type="evidence" value="ECO:0007669"/>
    <property type="project" value="UniProtKB-SubCell"/>
</dbReference>
<keyword evidence="4" id="KW-0238">DNA-binding</keyword>
<dbReference type="RefSeq" id="XP_022737795.1">
    <property type="nucleotide sequence ID" value="XM_022882060.1"/>
</dbReference>
<dbReference type="InterPro" id="IPR001005">
    <property type="entry name" value="SANT/Myb"/>
</dbReference>
<evidence type="ECO:0000256" key="6">
    <source>
        <dbReference type="ARBA" id="ARBA00023242"/>
    </source>
</evidence>
<keyword evidence="6" id="KW-0539">Nucleus</keyword>
<dbReference type="GO" id="GO:0030154">
    <property type="term" value="P:cell differentiation"/>
    <property type="evidence" value="ECO:0007669"/>
    <property type="project" value="UniProtKB-ARBA"/>
</dbReference>
<evidence type="ECO:0000313" key="10">
    <source>
        <dbReference type="RefSeq" id="XP_022737795.1"/>
    </source>
</evidence>
<protein>
    <submittedName>
        <fullName evidence="10">Transcription factor WER-like</fullName>
    </submittedName>
</protein>
<dbReference type="OrthoDB" id="2143914at2759"/>
<evidence type="ECO:0000256" key="1">
    <source>
        <dbReference type="ARBA" id="ARBA00004123"/>
    </source>
</evidence>
<keyword evidence="9" id="KW-1185">Reference proteome</keyword>
<dbReference type="SUPFAM" id="SSF46689">
    <property type="entry name" value="Homeodomain-like"/>
    <property type="match status" value="1"/>
</dbReference>
<sequence length="226" mass="25844">MATLSTAKMTEKSEHKKGLWTVEEDRILMDYIGVHGKGKWNRISKVTGLKRCGKSCRLRWINYLSPGVKRGDFSEEENDLIIRLHNLLGNRWSLIAGRVPGRTDNQVKNHWNTHLSKKLGIKKGKNKDSASSQILSKEFKQSCSTARDLNFTISHNYDGGGVSQKEITGEGETQNAVDFKDAQELITQSDDDYENSSWFFQSDLKLQTPNVMEFPDESLDFFWHDL</sequence>
<dbReference type="InterPro" id="IPR015495">
    <property type="entry name" value="Myb_TF_plants"/>
</dbReference>
<keyword evidence="2" id="KW-0677">Repeat</keyword>
<keyword evidence="5" id="KW-0804">Transcription</keyword>
<dbReference type="Pfam" id="PF00249">
    <property type="entry name" value="Myb_DNA-binding"/>
    <property type="match status" value="2"/>
</dbReference>
<evidence type="ECO:0000313" key="9">
    <source>
        <dbReference type="Proteomes" id="UP000515121"/>
    </source>
</evidence>
<comment type="subcellular location">
    <subcellularLocation>
        <location evidence="1">Nucleus</location>
    </subcellularLocation>
</comment>
<organism evidence="9 10">
    <name type="scientific">Durio zibethinus</name>
    <name type="common">Durian</name>
    <dbReference type="NCBI Taxonomy" id="66656"/>
    <lineage>
        <taxon>Eukaryota</taxon>
        <taxon>Viridiplantae</taxon>
        <taxon>Streptophyta</taxon>
        <taxon>Embryophyta</taxon>
        <taxon>Tracheophyta</taxon>
        <taxon>Spermatophyta</taxon>
        <taxon>Magnoliopsida</taxon>
        <taxon>eudicotyledons</taxon>
        <taxon>Gunneridae</taxon>
        <taxon>Pentapetalae</taxon>
        <taxon>rosids</taxon>
        <taxon>malvids</taxon>
        <taxon>Malvales</taxon>
        <taxon>Malvaceae</taxon>
        <taxon>Helicteroideae</taxon>
        <taxon>Durio</taxon>
    </lineage>
</organism>
<dbReference type="KEGG" id="dzi:111290656"/>
<gene>
    <name evidence="10" type="primary">LOC111290656</name>
</gene>
<evidence type="ECO:0000256" key="2">
    <source>
        <dbReference type="ARBA" id="ARBA00022737"/>
    </source>
</evidence>
<feature type="domain" description="HTH myb-type" evidence="8">
    <location>
        <begin position="65"/>
        <end position="119"/>
    </location>
</feature>
<evidence type="ECO:0000256" key="5">
    <source>
        <dbReference type="ARBA" id="ARBA00023163"/>
    </source>
</evidence>
<proteinExistence type="predicted"/>
<dbReference type="GO" id="GO:0090558">
    <property type="term" value="P:plant epidermis development"/>
    <property type="evidence" value="ECO:0007669"/>
    <property type="project" value="UniProtKB-ARBA"/>
</dbReference>
<dbReference type="FunFam" id="1.10.10.60:FF:000001">
    <property type="entry name" value="MYB-related transcription factor"/>
    <property type="match status" value="1"/>
</dbReference>
<dbReference type="AlphaFoldDB" id="A0A6P5YBV5"/>
<dbReference type="PROSITE" id="PS50090">
    <property type="entry name" value="MYB_LIKE"/>
    <property type="match status" value="2"/>
</dbReference>
<dbReference type="InterPro" id="IPR009057">
    <property type="entry name" value="Homeodomain-like_sf"/>
</dbReference>
<dbReference type="PANTHER" id="PTHR47999:SF59">
    <property type="entry name" value="TRANSCRIPTION FACTOR WER-LIKE"/>
    <property type="match status" value="1"/>
</dbReference>
<dbReference type="Gene3D" id="1.10.10.60">
    <property type="entry name" value="Homeodomain-like"/>
    <property type="match status" value="2"/>
</dbReference>
<evidence type="ECO:0000256" key="4">
    <source>
        <dbReference type="ARBA" id="ARBA00023125"/>
    </source>
</evidence>
<feature type="domain" description="Myb-like" evidence="7">
    <location>
        <begin position="12"/>
        <end position="64"/>
    </location>
</feature>
<dbReference type="CDD" id="cd00167">
    <property type="entry name" value="SANT"/>
    <property type="match status" value="2"/>
</dbReference>
<accession>A0A6P5YBV5</accession>
<reference evidence="10" key="1">
    <citation type="submission" date="2025-08" db="UniProtKB">
        <authorList>
            <consortium name="RefSeq"/>
        </authorList>
    </citation>
    <scope>IDENTIFICATION</scope>
    <source>
        <tissue evidence="10">Fruit stalk</tissue>
    </source>
</reference>